<accession>A0A244CMN6</accession>
<protein>
    <submittedName>
        <fullName evidence="2">Uncharacterized protein</fullName>
    </submittedName>
</protein>
<proteinExistence type="predicted"/>
<evidence type="ECO:0000256" key="1">
    <source>
        <dbReference type="SAM" id="MobiDB-lite"/>
    </source>
</evidence>
<feature type="region of interest" description="Disordered" evidence="1">
    <location>
        <begin position="1"/>
        <end position="25"/>
    </location>
</feature>
<gene>
    <name evidence="2" type="ORF">B1199_16170</name>
</gene>
<keyword evidence="3" id="KW-1185">Reference proteome</keyword>
<comment type="caution">
    <text evidence="2">The sequence shown here is derived from an EMBL/GenBank/DDBJ whole genome shotgun (WGS) entry which is preliminary data.</text>
</comment>
<evidence type="ECO:0000313" key="2">
    <source>
        <dbReference type="EMBL" id="OUL56901.1"/>
    </source>
</evidence>
<feature type="compositionally biased region" description="Basic residues" evidence="1">
    <location>
        <begin position="1"/>
        <end position="17"/>
    </location>
</feature>
<dbReference type="AlphaFoldDB" id="A0A244CMN6"/>
<evidence type="ECO:0000313" key="3">
    <source>
        <dbReference type="Proteomes" id="UP000194841"/>
    </source>
</evidence>
<organism evidence="2 3">
    <name type="scientific">Pseudoalteromonas ulvae</name>
    <dbReference type="NCBI Taxonomy" id="107327"/>
    <lineage>
        <taxon>Bacteria</taxon>
        <taxon>Pseudomonadati</taxon>
        <taxon>Pseudomonadota</taxon>
        <taxon>Gammaproteobacteria</taxon>
        <taxon>Alteromonadales</taxon>
        <taxon>Pseudoalteromonadaceae</taxon>
        <taxon>Pseudoalteromonas</taxon>
    </lineage>
</organism>
<dbReference type="EMBL" id="MWPV01000005">
    <property type="protein sequence ID" value="OUL56901.1"/>
    <property type="molecule type" value="Genomic_DNA"/>
</dbReference>
<dbReference type="Proteomes" id="UP000194841">
    <property type="component" value="Unassembled WGS sequence"/>
</dbReference>
<name>A0A244CMN6_PSEDV</name>
<reference evidence="2 3" key="1">
    <citation type="submission" date="2017-02" db="EMBL/GenBank/DDBJ databases">
        <title>Pseudoalteromonas ulvae TC14 Genome.</title>
        <authorList>
            <person name="Molmeret M."/>
        </authorList>
    </citation>
    <scope>NUCLEOTIDE SEQUENCE [LARGE SCALE GENOMIC DNA]</scope>
    <source>
        <strain evidence="2">TC14</strain>
    </source>
</reference>
<sequence length="85" mass="9894">MPTRRDKNKNKNKNKNKHAQDLRMTHKTDTTLDYYNQHAAAGYQANQTVCCCHDSLKVTVTKKPTLIYQRADSVQPPIYRLKKCD</sequence>